<organism evidence="7 8">
    <name type="scientific">Enterococcus diestrammenae</name>
    <dbReference type="NCBI Taxonomy" id="1155073"/>
    <lineage>
        <taxon>Bacteria</taxon>
        <taxon>Bacillati</taxon>
        <taxon>Bacillota</taxon>
        <taxon>Bacilli</taxon>
        <taxon>Lactobacillales</taxon>
        <taxon>Enterococcaceae</taxon>
        <taxon>Enterococcus</taxon>
    </lineage>
</organism>
<name>A0ABV0EZU7_9ENTE</name>
<dbReference type="InterPro" id="IPR007627">
    <property type="entry name" value="RNA_pol_sigma70_r2"/>
</dbReference>
<evidence type="ECO:0000259" key="6">
    <source>
        <dbReference type="Pfam" id="PF08281"/>
    </source>
</evidence>
<proteinExistence type="inferred from homology"/>
<evidence type="ECO:0000313" key="7">
    <source>
        <dbReference type="EMBL" id="MEO1781334.1"/>
    </source>
</evidence>
<reference evidence="7 8" key="2">
    <citation type="submission" date="2024-02" db="EMBL/GenBank/DDBJ databases">
        <title>The Genome Sequence of Enterococcus diestrammenae JM9A.</title>
        <authorList>
            <person name="Earl A."/>
            <person name="Manson A."/>
            <person name="Gilmore M."/>
            <person name="Sanders J."/>
            <person name="Shea T."/>
            <person name="Howe W."/>
            <person name="Livny J."/>
            <person name="Cuomo C."/>
            <person name="Neafsey D."/>
            <person name="Birren B."/>
        </authorList>
    </citation>
    <scope>NUCLEOTIDE SEQUENCE [LARGE SCALE GENOMIC DNA]</scope>
    <source>
        <strain evidence="7 8">JM9A</strain>
    </source>
</reference>
<dbReference type="SUPFAM" id="SSF88659">
    <property type="entry name" value="Sigma3 and sigma4 domains of RNA polymerase sigma factors"/>
    <property type="match status" value="1"/>
</dbReference>
<sequence length="164" mass="19274">MEDIEFLVRQAQRGNHEAFIQLITGYEQVLYLTAKRFLHNSYDVADVMQETILISYRDIKKLKSPKYFNTWIYKILVNNCKKYLEKNNKLAYEEHDQSVNYSADKLELNELIGEIADTYKIPLILFNYNDLSLNEISEILDLPIGTVKSRLSRGRNLLEAAYKQ</sequence>
<reference evidence="8" key="1">
    <citation type="submission" date="2016-06" db="EMBL/GenBank/DDBJ databases">
        <title>Four novel species of enterococci isolated from chicken manure.</title>
        <authorList>
            <person name="Van Tyne D."/>
        </authorList>
    </citation>
    <scope>NUCLEOTIDE SEQUENCE [LARGE SCALE GENOMIC DNA]</scope>
    <source>
        <strain evidence="8">JM9A</strain>
    </source>
</reference>
<dbReference type="EMBL" id="MAEI02000001">
    <property type="protein sequence ID" value="MEO1781334.1"/>
    <property type="molecule type" value="Genomic_DNA"/>
</dbReference>
<dbReference type="Gene3D" id="1.10.10.10">
    <property type="entry name" value="Winged helix-like DNA-binding domain superfamily/Winged helix DNA-binding domain"/>
    <property type="match status" value="1"/>
</dbReference>
<keyword evidence="8" id="KW-1185">Reference proteome</keyword>
<dbReference type="Pfam" id="PF04542">
    <property type="entry name" value="Sigma70_r2"/>
    <property type="match status" value="1"/>
</dbReference>
<comment type="similarity">
    <text evidence="1">Belongs to the sigma-70 factor family. ECF subfamily.</text>
</comment>
<dbReference type="InterPro" id="IPR039425">
    <property type="entry name" value="RNA_pol_sigma-70-like"/>
</dbReference>
<evidence type="ECO:0000313" key="8">
    <source>
        <dbReference type="Proteomes" id="UP001429357"/>
    </source>
</evidence>
<dbReference type="InterPro" id="IPR013249">
    <property type="entry name" value="RNA_pol_sigma70_r4_t2"/>
</dbReference>
<evidence type="ECO:0000256" key="2">
    <source>
        <dbReference type="ARBA" id="ARBA00023015"/>
    </source>
</evidence>
<dbReference type="InterPro" id="IPR036388">
    <property type="entry name" value="WH-like_DNA-bd_sf"/>
</dbReference>
<dbReference type="Pfam" id="PF08281">
    <property type="entry name" value="Sigma70_r4_2"/>
    <property type="match status" value="1"/>
</dbReference>
<dbReference type="NCBIfam" id="TIGR02937">
    <property type="entry name" value="sigma70-ECF"/>
    <property type="match status" value="1"/>
</dbReference>
<dbReference type="Gene3D" id="1.10.1740.10">
    <property type="match status" value="1"/>
</dbReference>
<dbReference type="InterPro" id="IPR013325">
    <property type="entry name" value="RNA_pol_sigma_r2"/>
</dbReference>
<dbReference type="PANTHER" id="PTHR43133">
    <property type="entry name" value="RNA POLYMERASE ECF-TYPE SIGMA FACTO"/>
    <property type="match status" value="1"/>
</dbReference>
<keyword evidence="3" id="KW-0731">Sigma factor</keyword>
<keyword evidence="2" id="KW-0805">Transcription regulation</keyword>
<dbReference type="PANTHER" id="PTHR43133:SF51">
    <property type="entry name" value="RNA POLYMERASE SIGMA FACTOR"/>
    <property type="match status" value="1"/>
</dbReference>
<comment type="caution">
    <text evidence="7">The sequence shown here is derived from an EMBL/GenBank/DDBJ whole genome shotgun (WGS) entry which is preliminary data.</text>
</comment>
<evidence type="ECO:0000256" key="3">
    <source>
        <dbReference type="ARBA" id="ARBA00023082"/>
    </source>
</evidence>
<evidence type="ECO:0000256" key="1">
    <source>
        <dbReference type="ARBA" id="ARBA00010641"/>
    </source>
</evidence>
<dbReference type="InterPro" id="IPR013324">
    <property type="entry name" value="RNA_pol_sigma_r3/r4-like"/>
</dbReference>
<dbReference type="Proteomes" id="UP001429357">
    <property type="component" value="Unassembled WGS sequence"/>
</dbReference>
<protein>
    <submittedName>
        <fullName evidence="7">RNA polymerase sigma-70 factor, ECF subfamily</fullName>
    </submittedName>
</protein>
<dbReference type="CDD" id="cd06171">
    <property type="entry name" value="Sigma70_r4"/>
    <property type="match status" value="1"/>
</dbReference>
<dbReference type="RefSeq" id="WP_161869346.1">
    <property type="nucleotide sequence ID" value="NZ_MAEI02000001.1"/>
</dbReference>
<evidence type="ECO:0000259" key="5">
    <source>
        <dbReference type="Pfam" id="PF04542"/>
    </source>
</evidence>
<dbReference type="InterPro" id="IPR014284">
    <property type="entry name" value="RNA_pol_sigma-70_dom"/>
</dbReference>
<keyword evidence="4" id="KW-0804">Transcription</keyword>
<feature type="domain" description="RNA polymerase sigma factor 70 region 4 type 2" evidence="6">
    <location>
        <begin position="106"/>
        <end position="156"/>
    </location>
</feature>
<accession>A0ABV0EZU7</accession>
<feature type="domain" description="RNA polymerase sigma-70 region 2" evidence="5">
    <location>
        <begin position="22"/>
        <end position="88"/>
    </location>
</feature>
<gene>
    <name evidence="7" type="ORF">BAU18_000913</name>
</gene>
<evidence type="ECO:0000256" key="4">
    <source>
        <dbReference type="ARBA" id="ARBA00023163"/>
    </source>
</evidence>
<dbReference type="SUPFAM" id="SSF88946">
    <property type="entry name" value="Sigma2 domain of RNA polymerase sigma factors"/>
    <property type="match status" value="1"/>
</dbReference>